<dbReference type="Proteomes" id="UP000315816">
    <property type="component" value="Unassembled WGS sequence"/>
</dbReference>
<organism evidence="3 4">
    <name type="scientific">Aliiroseovarius halocynthiae</name>
    <dbReference type="NCBI Taxonomy" id="985055"/>
    <lineage>
        <taxon>Bacteria</taxon>
        <taxon>Pseudomonadati</taxon>
        <taxon>Pseudomonadota</taxon>
        <taxon>Alphaproteobacteria</taxon>
        <taxon>Rhodobacterales</taxon>
        <taxon>Paracoccaceae</taxon>
        <taxon>Aliiroseovarius</taxon>
    </lineage>
</organism>
<dbReference type="RefSeq" id="WP_142851904.1">
    <property type="nucleotide sequence ID" value="NZ_FXWW01000002.1"/>
</dbReference>
<dbReference type="PANTHER" id="PTHR30469">
    <property type="entry name" value="MULTIDRUG RESISTANCE PROTEIN MDTA"/>
    <property type="match status" value="1"/>
</dbReference>
<evidence type="ECO:0000313" key="4">
    <source>
        <dbReference type="Proteomes" id="UP000315816"/>
    </source>
</evidence>
<proteinExistence type="predicted"/>
<protein>
    <submittedName>
        <fullName evidence="3">HlyD family efflux transporter periplasmic adaptor subunit</fullName>
    </submittedName>
</protein>
<name>A0A545SZQ3_9RHOB</name>
<dbReference type="Pfam" id="PF25917">
    <property type="entry name" value="BSH_RND"/>
    <property type="match status" value="1"/>
</dbReference>
<evidence type="ECO:0000256" key="1">
    <source>
        <dbReference type="SAM" id="Coils"/>
    </source>
</evidence>
<dbReference type="InterPro" id="IPR058625">
    <property type="entry name" value="MdtA-like_BSH"/>
</dbReference>
<dbReference type="Gene3D" id="1.10.287.470">
    <property type="entry name" value="Helix hairpin bin"/>
    <property type="match status" value="1"/>
</dbReference>
<dbReference type="PANTHER" id="PTHR30469:SF15">
    <property type="entry name" value="HLYD FAMILY OF SECRETION PROTEINS"/>
    <property type="match status" value="1"/>
</dbReference>
<keyword evidence="1" id="KW-0175">Coiled coil</keyword>
<dbReference type="GO" id="GO:0015562">
    <property type="term" value="F:efflux transmembrane transporter activity"/>
    <property type="evidence" value="ECO:0007669"/>
    <property type="project" value="TreeGrafter"/>
</dbReference>
<dbReference type="EMBL" id="VICH01000001">
    <property type="protein sequence ID" value="TQV70454.1"/>
    <property type="molecule type" value="Genomic_DNA"/>
</dbReference>
<feature type="domain" description="Multidrug resistance protein MdtA-like barrel-sandwich hybrid" evidence="2">
    <location>
        <begin position="78"/>
        <end position="260"/>
    </location>
</feature>
<dbReference type="Gene3D" id="2.40.50.100">
    <property type="match status" value="1"/>
</dbReference>
<feature type="coiled-coil region" evidence="1">
    <location>
        <begin position="119"/>
        <end position="153"/>
    </location>
</feature>
<dbReference type="SUPFAM" id="SSF111369">
    <property type="entry name" value="HlyD-like secretion proteins"/>
    <property type="match status" value="1"/>
</dbReference>
<sequence>MRFLGRSLIGLFLLAATIGLLAMAALTVQSAFKARADRDNAAPSGRERVFSANVVTLEPATITPILSSFGELATRRGLDIRARASGTVVEMSDTFVNGGQVEEGALLLRIDPTDYKATLSLAETDLTQSEAELRDAKAARDLARDDLENARRQAGLRDAALARQNDLVSRGVGTEAAVENAALAAASAAQVVLGKRQAVITAEARVATAEASLSRRGIARDEAQRRLDETVIRAEFAGTLTDVTVLRGGLVAPNEKLGRLVDSGKLEVGFRVSTAQYARLLADNGALANLPVTIRLEATGVNLTATGRIDRESADVGEGQTGRMLFANLDATPGLRPGDFVTVELSEPPLDQVVRLPATALDASGNILILSDDDRLESAQVTLLRRQGDDVLVRATGLDGREAITKRSPVLGEGIRVRPVRDGKLAPEAKPEMVALDPARVAVLRSFVESSKRMPARARDRILQQLDEGELPADTLARLEKRMGSGS</sequence>
<dbReference type="AlphaFoldDB" id="A0A545SZQ3"/>
<comment type="caution">
    <text evidence="3">The sequence shown here is derived from an EMBL/GenBank/DDBJ whole genome shotgun (WGS) entry which is preliminary data.</text>
</comment>
<gene>
    <name evidence="3" type="ORF">FIL88_00700</name>
</gene>
<keyword evidence="4" id="KW-1185">Reference proteome</keyword>
<evidence type="ECO:0000313" key="3">
    <source>
        <dbReference type="EMBL" id="TQV70454.1"/>
    </source>
</evidence>
<reference evidence="3 4" key="1">
    <citation type="submission" date="2019-06" db="EMBL/GenBank/DDBJ databases">
        <title>A novel species of marine bacteria.</title>
        <authorList>
            <person name="Wang Y."/>
        </authorList>
    </citation>
    <scope>NUCLEOTIDE SEQUENCE [LARGE SCALE GENOMIC DNA]</scope>
    <source>
        <strain evidence="3 4">MA1-10</strain>
    </source>
</reference>
<dbReference type="Gene3D" id="2.40.30.170">
    <property type="match status" value="1"/>
</dbReference>
<evidence type="ECO:0000259" key="2">
    <source>
        <dbReference type="Pfam" id="PF25917"/>
    </source>
</evidence>
<dbReference type="OrthoDB" id="7626141at2"/>
<dbReference type="GO" id="GO:1990281">
    <property type="term" value="C:efflux pump complex"/>
    <property type="evidence" value="ECO:0007669"/>
    <property type="project" value="TreeGrafter"/>
</dbReference>
<accession>A0A545SZQ3</accession>